<name>A0A239MSP0_9ACTN</name>
<accession>A0A239MSP0</accession>
<organism evidence="1 2">
    <name type="scientific">Asanoa hainanensis</name>
    <dbReference type="NCBI Taxonomy" id="560556"/>
    <lineage>
        <taxon>Bacteria</taxon>
        <taxon>Bacillati</taxon>
        <taxon>Actinomycetota</taxon>
        <taxon>Actinomycetes</taxon>
        <taxon>Micromonosporales</taxon>
        <taxon>Micromonosporaceae</taxon>
        <taxon>Asanoa</taxon>
    </lineage>
</organism>
<reference evidence="1 2" key="1">
    <citation type="submission" date="2017-06" db="EMBL/GenBank/DDBJ databases">
        <authorList>
            <person name="Kim H.J."/>
            <person name="Triplett B.A."/>
        </authorList>
    </citation>
    <scope>NUCLEOTIDE SEQUENCE [LARGE SCALE GENOMIC DNA]</scope>
    <source>
        <strain evidence="1 2">CGMCC 4.5593</strain>
    </source>
</reference>
<evidence type="ECO:0000313" key="2">
    <source>
        <dbReference type="Proteomes" id="UP000198362"/>
    </source>
</evidence>
<gene>
    <name evidence="1" type="ORF">SAMN05421812_106294</name>
</gene>
<keyword evidence="2" id="KW-1185">Reference proteome</keyword>
<dbReference type="AlphaFoldDB" id="A0A239MSP0"/>
<dbReference type="EMBL" id="FZPH01000006">
    <property type="protein sequence ID" value="SNT45837.1"/>
    <property type="molecule type" value="Genomic_DNA"/>
</dbReference>
<keyword evidence="1" id="KW-0255">Endonuclease</keyword>
<dbReference type="Proteomes" id="UP000198362">
    <property type="component" value="Unassembled WGS sequence"/>
</dbReference>
<protein>
    <submittedName>
        <fullName evidence="1">Eco29kI restriction endonuclease</fullName>
    </submittedName>
</protein>
<keyword evidence="1" id="KW-0378">Hydrolase</keyword>
<dbReference type="GO" id="GO:0004519">
    <property type="term" value="F:endonuclease activity"/>
    <property type="evidence" value="ECO:0007669"/>
    <property type="project" value="UniProtKB-KW"/>
</dbReference>
<dbReference type="Pfam" id="PF09517">
    <property type="entry name" value="RE_Eco29kI"/>
    <property type="match status" value="1"/>
</dbReference>
<dbReference type="OrthoDB" id="4187639at2"/>
<proteinExistence type="predicted"/>
<dbReference type="InterPro" id="IPR018575">
    <property type="entry name" value="Restrct_endonuc_II_Eco29kI"/>
</dbReference>
<keyword evidence="1" id="KW-0540">Nuclease</keyword>
<sequence length="245" mass="27375">MRPYNPLDRVELGKSVERALLARPLVSLDGFLARNPKHQPELRYPKFPGAGLYALYYRGTLACYAKIALPVPPDRQIPIYVGRARPKGARQGALGLSSTSDGPVLFQRLREHARSILAAHEPNVSGDTRSLSILDFTCRYLVADEIWVPLGEALLIGRYRPVWNVVVDGFGNHHQGSGRDKQAQSLWDTLHPGRSFAKRLPPSASTAREIEARVVRHLAETESPDLDRTPSIDDEVMRALNQERD</sequence>
<evidence type="ECO:0000313" key="1">
    <source>
        <dbReference type="EMBL" id="SNT45837.1"/>
    </source>
</evidence>